<organism evidence="3 4">
    <name type="scientific">Desulfobulbus propionicus (strain ATCC 33891 / DSM 2032 / VKM B-1956 / 1pr3)</name>
    <dbReference type="NCBI Taxonomy" id="577650"/>
    <lineage>
        <taxon>Bacteria</taxon>
        <taxon>Pseudomonadati</taxon>
        <taxon>Thermodesulfobacteriota</taxon>
        <taxon>Desulfobulbia</taxon>
        <taxon>Desulfobulbales</taxon>
        <taxon>Desulfobulbaceae</taxon>
        <taxon>Desulfobulbus</taxon>
    </lineage>
</organism>
<protein>
    <submittedName>
        <fullName evidence="3">Fibronectin type III domain protein</fullName>
    </submittedName>
</protein>
<keyword evidence="4" id="KW-1185">Reference proteome</keyword>
<dbReference type="InterPro" id="IPR036116">
    <property type="entry name" value="FN3_sf"/>
</dbReference>
<dbReference type="PROSITE" id="PS50853">
    <property type="entry name" value="FN3"/>
    <property type="match status" value="1"/>
</dbReference>
<dbReference type="SUPFAM" id="SSF49265">
    <property type="entry name" value="Fibronectin type III"/>
    <property type="match status" value="2"/>
</dbReference>
<dbReference type="Gene3D" id="2.60.40.10">
    <property type="entry name" value="Immunoglobulins"/>
    <property type="match status" value="3"/>
</dbReference>
<proteinExistence type="predicted"/>
<dbReference type="EMBL" id="CP002364">
    <property type="protein sequence ID" value="ADW16700.1"/>
    <property type="molecule type" value="Genomic_DNA"/>
</dbReference>
<reference evidence="3 4" key="1">
    <citation type="journal article" date="2011" name="Stand. Genomic Sci.">
        <title>Complete genome sequence of Desulfobulbus propionicus type strain (1pr3).</title>
        <authorList>
            <person name="Pagani I."/>
            <person name="Lapidus A."/>
            <person name="Nolan M."/>
            <person name="Lucas S."/>
            <person name="Hammon N."/>
            <person name="Deshpande S."/>
            <person name="Cheng J.F."/>
            <person name="Chertkov O."/>
            <person name="Davenport K."/>
            <person name="Tapia R."/>
            <person name="Han C."/>
            <person name="Goodwin L."/>
            <person name="Pitluck S."/>
            <person name="Liolios K."/>
            <person name="Mavromatis K."/>
            <person name="Ivanova N."/>
            <person name="Mikhailova N."/>
            <person name="Pati A."/>
            <person name="Chen A."/>
            <person name="Palaniappan K."/>
            <person name="Land M."/>
            <person name="Hauser L."/>
            <person name="Chang Y.J."/>
            <person name="Jeffries C.D."/>
            <person name="Detter J.C."/>
            <person name="Brambilla E."/>
            <person name="Kannan K.P."/>
            <person name="Djao O.D."/>
            <person name="Rohde M."/>
            <person name="Pukall R."/>
            <person name="Spring S."/>
            <person name="Goker M."/>
            <person name="Sikorski J."/>
            <person name="Woyke T."/>
            <person name="Bristow J."/>
            <person name="Eisen J.A."/>
            <person name="Markowitz V."/>
            <person name="Hugenholtz P."/>
            <person name="Kyrpides N.C."/>
            <person name="Klenk H.P."/>
        </authorList>
    </citation>
    <scope>NUCLEOTIDE SEQUENCE [LARGE SCALE GENOMIC DNA]</scope>
    <source>
        <strain evidence="4">ATCC 33891 / DSM 2032 / 1pr3</strain>
    </source>
</reference>
<evidence type="ECO:0000256" key="1">
    <source>
        <dbReference type="SAM" id="SignalP"/>
    </source>
</evidence>
<dbReference type="InterPro" id="IPR013783">
    <property type="entry name" value="Ig-like_fold"/>
</dbReference>
<gene>
    <name evidence="3" type="ordered locus">Despr_0520</name>
</gene>
<feature type="chain" id="PRO_5031498666" evidence="1">
    <location>
        <begin position="27"/>
        <end position="350"/>
    </location>
</feature>
<name>A0A7U3YJT3_DESPD</name>
<evidence type="ECO:0000313" key="3">
    <source>
        <dbReference type="EMBL" id="ADW16700.1"/>
    </source>
</evidence>
<dbReference type="KEGG" id="dpr:Despr_0520"/>
<accession>A0A7U3YJT3</accession>
<dbReference type="RefSeq" id="WP_015723247.1">
    <property type="nucleotide sequence ID" value="NC_014972.1"/>
</dbReference>
<feature type="domain" description="Fibronectin type-III" evidence="2">
    <location>
        <begin position="155"/>
        <end position="261"/>
    </location>
</feature>
<feature type="signal peptide" evidence="1">
    <location>
        <begin position="1"/>
        <end position="26"/>
    </location>
</feature>
<dbReference type="AlphaFoldDB" id="A0A7U3YJT3"/>
<sequence>MKKGGGRFGKATCLLAMLALWFPLGCGVKNNPVPPQHVVPNPVLDLKAEVTDQGAVLSWSYPRETVTGEAVEEIEGFALCRAEIPVDSYCKTCPIPYSAVIEVPGGLLADGGKTASYEAKDLRPGNLYFFKVRSQSGWWRESKDSNEVSFLWQTPPLAPEGLTATAGDGRNSLQWQAVTRLRDGASLTVPVRYQLYRGVDNGSMAQLGGPLAATAYTDSEVENGRTYTYQVQAANTYAHGTVHSALSATVQAKPLDRTPPPVPAGVEGIRTEVGVKLYWDQIEFDDLAGYRIYRRAPGGEIVRVGEVFLPYTMFIDSKAPGGTLLYSVSAIDRRNPANESARSEEIVIEP</sequence>
<evidence type="ECO:0000313" key="4">
    <source>
        <dbReference type="Proteomes" id="UP000006365"/>
    </source>
</evidence>
<evidence type="ECO:0000259" key="2">
    <source>
        <dbReference type="PROSITE" id="PS50853"/>
    </source>
</evidence>
<dbReference type="SMART" id="SM00060">
    <property type="entry name" value="FN3"/>
    <property type="match status" value="2"/>
</dbReference>
<dbReference type="Proteomes" id="UP000006365">
    <property type="component" value="Chromosome"/>
</dbReference>
<keyword evidence="1" id="KW-0732">Signal</keyword>
<dbReference type="InterPro" id="IPR003961">
    <property type="entry name" value="FN3_dom"/>
</dbReference>